<gene>
    <name evidence="2" type="ORF">BANRA_00095</name>
</gene>
<name>A0A3P5DJD2_ECOLX</name>
<evidence type="ECO:0000313" key="2">
    <source>
        <dbReference type="EMBL" id="VCY81476.1"/>
    </source>
</evidence>
<sequence length="42" mass="5126">MSVISHEEDITQERKEYVRNLLIKDVMLIAVIEYLYLFIHFL</sequence>
<keyword evidence="1" id="KW-1133">Transmembrane helix</keyword>
<protein>
    <submittedName>
        <fullName evidence="2">Uncharacterized protein</fullName>
    </submittedName>
</protein>
<feature type="transmembrane region" description="Helical" evidence="1">
    <location>
        <begin position="21"/>
        <end position="39"/>
    </location>
</feature>
<reference evidence="2 3" key="1">
    <citation type="submission" date="2018-10" db="EMBL/GenBank/DDBJ databases">
        <authorList>
            <person name="Noll B N."/>
        </authorList>
    </citation>
    <scope>NUCLEOTIDE SEQUENCE [LARGE SCALE GENOMIC DNA]</scope>
    <source>
        <strain evidence="2">Ecoli022</strain>
    </source>
</reference>
<keyword evidence="1" id="KW-0472">Membrane</keyword>
<dbReference type="EMBL" id="UWXJ01000001">
    <property type="protein sequence ID" value="VCY81476.1"/>
    <property type="molecule type" value="Genomic_DNA"/>
</dbReference>
<organism evidence="2 3">
    <name type="scientific">Escherichia coli</name>
    <dbReference type="NCBI Taxonomy" id="562"/>
    <lineage>
        <taxon>Bacteria</taxon>
        <taxon>Pseudomonadati</taxon>
        <taxon>Pseudomonadota</taxon>
        <taxon>Gammaproteobacteria</taxon>
        <taxon>Enterobacterales</taxon>
        <taxon>Enterobacteriaceae</taxon>
        <taxon>Escherichia</taxon>
    </lineage>
</organism>
<proteinExistence type="predicted"/>
<evidence type="ECO:0000313" key="3">
    <source>
        <dbReference type="Proteomes" id="UP000281521"/>
    </source>
</evidence>
<accession>A0A3P5DJD2</accession>
<dbReference type="AlphaFoldDB" id="A0A3P5DJD2"/>
<keyword evidence="1" id="KW-0812">Transmembrane</keyword>
<dbReference type="Proteomes" id="UP000281521">
    <property type="component" value="Unassembled WGS sequence"/>
</dbReference>
<evidence type="ECO:0000256" key="1">
    <source>
        <dbReference type="SAM" id="Phobius"/>
    </source>
</evidence>